<keyword evidence="2" id="KW-1185">Reference proteome</keyword>
<dbReference type="InterPro" id="IPR031823">
    <property type="entry name" value="TatT"/>
</dbReference>
<evidence type="ECO:0000313" key="2">
    <source>
        <dbReference type="Proteomes" id="UP000237647"/>
    </source>
</evidence>
<name>A0A2T0V7S4_9GAMM</name>
<dbReference type="AlphaFoldDB" id="A0A2T0V7S4"/>
<accession>A0A2T0V7S4</accession>
<dbReference type="Proteomes" id="UP000237647">
    <property type="component" value="Unassembled WGS sequence"/>
</dbReference>
<gene>
    <name evidence="1" type="ORF">B0H98_101220</name>
</gene>
<dbReference type="RefSeq" id="WP_106373230.1">
    <property type="nucleotide sequence ID" value="NZ_PVTK01000001.1"/>
</dbReference>
<sequence length="214" mass="23296">MRVIPVSRLLITAALSGTLALASVTAFGYESELFSLKNRWEHTMSDLPANQRESTLKTLSGEAAALVSEHPDQADLLVWQGIILASYARERGGLGALGVASDARDILERAIALDPQGGNGSAYVTLGALYDNVPGRPISFGSSEKARQMFQRAVEVRPEGIDVNYYYAEFLLDEGDTEAAREHAERAVNGTPRAQRELSDEALRRDAQAMLSRM</sequence>
<dbReference type="OrthoDB" id="9812424at2"/>
<dbReference type="Pfam" id="PF16811">
    <property type="entry name" value="TAtT"/>
    <property type="match status" value="1"/>
</dbReference>
<dbReference type="EMBL" id="PVTK01000001">
    <property type="protein sequence ID" value="PRY66242.1"/>
    <property type="molecule type" value="Genomic_DNA"/>
</dbReference>
<evidence type="ECO:0000313" key="1">
    <source>
        <dbReference type="EMBL" id="PRY66242.1"/>
    </source>
</evidence>
<dbReference type="SUPFAM" id="SSF48452">
    <property type="entry name" value="TPR-like"/>
    <property type="match status" value="1"/>
</dbReference>
<comment type="caution">
    <text evidence="1">The sequence shown here is derived from an EMBL/GenBank/DDBJ whole genome shotgun (WGS) entry which is preliminary data.</text>
</comment>
<organism evidence="1 2">
    <name type="scientific">Vreelandella songnenensis</name>
    <dbReference type="NCBI Taxonomy" id="1176243"/>
    <lineage>
        <taxon>Bacteria</taxon>
        <taxon>Pseudomonadati</taxon>
        <taxon>Pseudomonadota</taxon>
        <taxon>Gammaproteobacteria</taxon>
        <taxon>Oceanospirillales</taxon>
        <taxon>Halomonadaceae</taxon>
        <taxon>Vreelandella</taxon>
    </lineage>
</organism>
<reference evidence="1 2" key="1">
    <citation type="submission" date="2018-03" db="EMBL/GenBank/DDBJ databases">
        <title>Genomic Encyclopedia of Type Strains, Phase III (KMG-III): the genomes of soil and plant-associated and newly described type strains.</title>
        <authorList>
            <person name="Whitman W."/>
        </authorList>
    </citation>
    <scope>NUCLEOTIDE SEQUENCE [LARGE SCALE GENOMIC DNA]</scope>
    <source>
        <strain evidence="1 2">CGMCC 1.12152</strain>
    </source>
</reference>
<dbReference type="InterPro" id="IPR011990">
    <property type="entry name" value="TPR-like_helical_dom_sf"/>
</dbReference>
<dbReference type="Gene3D" id="1.25.40.10">
    <property type="entry name" value="Tetratricopeptide repeat domain"/>
    <property type="match status" value="1"/>
</dbReference>
<protein>
    <submittedName>
        <fullName evidence="1">TRAP transporter TatT component family protein</fullName>
    </submittedName>
</protein>
<proteinExistence type="predicted"/>